<proteinExistence type="predicted"/>
<accession>A0AAE3FV54</accession>
<comment type="caution">
    <text evidence="1">The sequence shown here is derived from an EMBL/GenBank/DDBJ whole genome shotgun (WGS) entry which is preliminary data.</text>
</comment>
<dbReference type="Gene3D" id="3.30.1860.10">
    <property type="entry name" value="uncharacterized conserved protein from methanopyrus kandleri domain like"/>
    <property type="match status" value="1"/>
</dbReference>
<reference evidence="1" key="1">
    <citation type="journal article" date="2022" name="Syst. Appl. Microbiol.">
        <title>Natronocalculus amylovorans gen. nov., sp. nov., and Natranaeroarchaeum aerophilus sp. nov., dominant culturable amylolytic natronoarchaea from hypersaline soda lakes in southwestern Siberia.</title>
        <authorList>
            <person name="Sorokin D.Y."/>
            <person name="Elcheninov A.G."/>
            <person name="Khizhniak T.V."/>
            <person name="Koenen M."/>
            <person name="Bale N.J."/>
            <person name="Damste J.S.S."/>
            <person name="Kublanov I.V."/>
        </authorList>
    </citation>
    <scope>NUCLEOTIDE SEQUENCE</scope>
    <source>
        <strain evidence="1">AArc-St2</strain>
    </source>
</reference>
<sequence>MLLRERETPKGLLVSLCDRDCLGETFAEDELTLTVNEGFYGGDEAENVDVSEAMDGLRRAAVANIVGEQAVTAAIEEGIIDPNRVLEIDGTLHAQLMWM</sequence>
<reference evidence="1" key="2">
    <citation type="submission" date="2022-02" db="EMBL/GenBank/DDBJ databases">
        <authorList>
            <person name="Elcheninov A.G."/>
            <person name="Sorokin D.Y."/>
            <person name="Kublanov I.V."/>
        </authorList>
    </citation>
    <scope>NUCLEOTIDE SEQUENCE</scope>
    <source>
        <strain evidence="1">AArc-St2</strain>
    </source>
</reference>
<dbReference type="AlphaFoldDB" id="A0AAE3FV54"/>
<protein>
    <submittedName>
        <fullName evidence="1">DUF424 family protein</fullName>
    </submittedName>
</protein>
<dbReference type="EMBL" id="JAKRVX010000001">
    <property type="protein sequence ID" value="MCL9815934.1"/>
    <property type="molecule type" value="Genomic_DNA"/>
</dbReference>
<gene>
    <name evidence="1" type="ORF">AArcSt2_03165</name>
</gene>
<name>A0AAE3FV54_9EURY</name>
<dbReference type="RefSeq" id="WP_174652548.1">
    <property type="nucleotide sequence ID" value="NZ_JAKRVX010000001.1"/>
</dbReference>
<organism evidence="1 2">
    <name type="scientific">Natronocalculus amylovorans</name>
    <dbReference type="NCBI Taxonomy" id="2917812"/>
    <lineage>
        <taxon>Archaea</taxon>
        <taxon>Methanobacteriati</taxon>
        <taxon>Methanobacteriota</taxon>
        <taxon>Stenosarchaea group</taxon>
        <taxon>Halobacteria</taxon>
        <taxon>Halobacteriales</taxon>
        <taxon>Haloferacaceae</taxon>
        <taxon>Natronocalculus</taxon>
    </lineage>
</organism>
<dbReference type="Pfam" id="PF04242">
    <property type="entry name" value="DUF424"/>
    <property type="match status" value="1"/>
</dbReference>
<keyword evidence="2" id="KW-1185">Reference proteome</keyword>
<dbReference type="Proteomes" id="UP001203207">
    <property type="component" value="Unassembled WGS sequence"/>
</dbReference>
<dbReference type="InterPro" id="IPR007355">
    <property type="entry name" value="DUF424"/>
</dbReference>
<evidence type="ECO:0000313" key="1">
    <source>
        <dbReference type="EMBL" id="MCL9815934.1"/>
    </source>
</evidence>
<evidence type="ECO:0000313" key="2">
    <source>
        <dbReference type="Proteomes" id="UP001203207"/>
    </source>
</evidence>